<gene>
    <name evidence="1" type="ORF">BWX89_01187</name>
</gene>
<dbReference type="Proteomes" id="UP000485562">
    <property type="component" value="Unassembled WGS sequence"/>
</dbReference>
<reference evidence="1" key="1">
    <citation type="submission" date="2017-02" db="EMBL/GenBank/DDBJ databases">
        <title>Delving into the versatile metabolic prowess of the omnipresent phylum Bacteroidetes.</title>
        <authorList>
            <person name="Nobu M.K."/>
            <person name="Mei R."/>
            <person name="Narihiro T."/>
            <person name="Kuroda K."/>
            <person name="Liu W.-T."/>
        </authorList>
    </citation>
    <scope>NUCLEOTIDE SEQUENCE</scope>
    <source>
        <strain evidence="1">ADurb.Bin131</strain>
    </source>
</reference>
<sequence>MKVVNFGFCNLHSPFELYDKVKIPIQRRYFDKQVNQVLSYRVDFAIEL</sequence>
<proteinExistence type="predicted"/>
<name>A0A1V6C7M7_UNCT6</name>
<dbReference type="AlphaFoldDB" id="A0A1V6C7M7"/>
<accession>A0A1V6C7M7</accession>
<dbReference type="EMBL" id="MWDQ01000110">
    <property type="protein sequence ID" value="OQB72851.1"/>
    <property type="molecule type" value="Genomic_DNA"/>
</dbReference>
<organism evidence="1">
    <name type="scientific">candidate division TA06 bacterium ADurb.Bin131</name>
    <dbReference type="NCBI Taxonomy" id="1852827"/>
    <lineage>
        <taxon>Bacteria</taxon>
        <taxon>Bacteria division TA06</taxon>
    </lineage>
</organism>
<evidence type="ECO:0000313" key="1">
    <source>
        <dbReference type="EMBL" id="OQB72851.1"/>
    </source>
</evidence>
<protein>
    <submittedName>
        <fullName evidence="1">Uncharacterized protein</fullName>
    </submittedName>
</protein>
<comment type="caution">
    <text evidence="1">The sequence shown here is derived from an EMBL/GenBank/DDBJ whole genome shotgun (WGS) entry which is preliminary data.</text>
</comment>